<dbReference type="InterPro" id="IPR000792">
    <property type="entry name" value="Tscrpt_reg_LuxR_C"/>
</dbReference>
<dbReference type="AlphaFoldDB" id="A0A9X3N512"/>
<dbReference type="SUPFAM" id="SSF46894">
    <property type="entry name" value="C-terminal effector domain of the bipartite response regulators"/>
    <property type="match status" value="1"/>
</dbReference>
<evidence type="ECO:0000256" key="3">
    <source>
        <dbReference type="ARBA" id="ARBA00023163"/>
    </source>
</evidence>
<evidence type="ECO:0000313" key="6">
    <source>
        <dbReference type="Proteomes" id="UP001149140"/>
    </source>
</evidence>
<name>A0A9X3N512_9ACTN</name>
<dbReference type="InterPro" id="IPR036388">
    <property type="entry name" value="WH-like_DNA-bd_sf"/>
</dbReference>
<gene>
    <name evidence="5" type="ORF">OM076_44390</name>
</gene>
<dbReference type="Gene3D" id="1.10.10.10">
    <property type="entry name" value="Winged helix-like DNA-binding domain superfamily/Winged helix DNA-binding domain"/>
    <property type="match status" value="1"/>
</dbReference>
<dbReference type="PANTHER" id="PTHR44688:SF16">
    <property type="entry name" value="DNA-BINDING TRANSCRIPTIONAL ACTIVATOR DEVR_DOSR"/>
    <property type="match status" value="1"/>
</dbReference>
<dbReference type="InterPro" id="IPR041664">
    <property type="entry name" value="AAA_16"/>
</dbReference>
<dbReference type="SUPFAM" id="SSF52540">
    <property type="entry name" value="P-loop containing nucleoside triphosphate hydrolases"/>
    <property type="match status" value="1"/>
</dbReference>
<feature type="domain" description="HTH luxR-type" evidence="4">
    <location>
        <begin position="684"/>
        <end position="741"/>
    </location>
</feature>
<reference evidence="5" key="1">
    <citation type="submission" date="2022-10" db="EMBL/GenBank/DDBJ databases">
        <title>The WGS of Solirubrobacter ginsenosidimutans DSM 21036.</title>
        <authorList>
            <person name="Jiang Z."/>
        </authorList>
    </citation>
    <scope>NUCLEOTIDE SEQUENCE</scope>
    <source>
        <strain evidence="5">DSM 21036</strain>
    </source>
</reference>
<sequence>MSGPQAGGALETAELSFDLIEAKLAPPALRAETVAKSQLIDRVCASEERVVSVVAPAGFGKTTLLAHLAPREERAFAMVSLDDHDNDPVLLLRYVAAALDRVEPIPVSVFEALSMPGRSLWSTCIPRVCAALSAVAHPVVLALDDLHFVSDPTCLDAVAALLNSVPEGSRIVLASREVPALPLARLRSQRRLLEVDVEDLRLNAAEAGALLRSAGVELDEPAIRELTKRTEGWPAGLYLAALSLQAGGCGVSTFTGEDRFVAEYLRLELLSRLTDEEVRFLTHTSVLERMCGSLCDAVLGRTDSAGVLESLERSNRFLVPLDRTRTWYRYHHLFQDLLRSELEQREPGLVPELNRRAMAWCQANGMPEPALHYAHAAGETDAMTRIFEELVLPTYYAGGASTVESWLDWYDDDLFRRYPTIAVLGAWVYYLGGQTAEGERCQRAAQTSTATPELPDGSASIEPWLAALRAYTCPNGVQGILADAELALEQLGPEGWWRPTAQLAAGAAHAFLGDSERAVPALVLAAEVAAAAGSSEEETLAYAELALLAIEAGAWEQAAAHAERAVAVAEAAKIDDYLTGGLPWAVSARVALHHGHTERARDGVARAHRIRPLLNPGMAWISIQTGLELARVHLALKEPGVAGTVLSEAEAILRVRPNLGTLTTLAHELRGRITASATPSGEWALSLTAAELRLLPLLTTHLAFPQIGQRLHLSRTTIKTQAISIYRKFGVSSRAEAIGRAVELGLLEDSRYPAIDLGR</sequence>
<dbReference type="RefSeq" id="WP_270046673.1">
    <property type="nucleotide sequence ID" value="NZ_JAPDOD010000109.1"/>
</dbReference>
<dbReference type="PANTHER" id="PTHR44688">
    <property type="entry name" value="DNA-BINDING TRANSCRIPTIONAL ACTIVATOR DEVR_DOSR"/>
    <property type="match status" value="1"/>
</dbReference>
<evidence type="ECO:0000259" key="4">
    <source>
        <dbReference type="SMART" id="SM00421"/>
    </source>
</evidence>
<dbReference type="Pfam" id="PF00196">
    <property type="entry name" value="GerE"/>
    <property type="match status" value="1"/>
</dbReference>
<accession>A0A9X3N512</accession>
<proteinExistence type="predicted"/>
<dbReference type="SMART" id="SM00421">
    <property type="entry name" value="HTH_LUXR"/>
    <property type="match status" value="1"/>
</dbReference>
<evidence type="ECO:0000256" key="1">
    <source>
        <dbReference type="ARBA" id="ARBA00023015"/>
    </source>
</evidence>
<evidence type="ECO:0000313" key="5">
    <source>
        <dbReference type="EMBL" id="MDA0167381.1"/>
    </source>
</evidence>
<keyword evidence="2" id="KW-0238">DNA-binding</keyword>
<dbReference type="InterPro" id="IPR016032">
    <property type="entry name" value="Sig_transdc_resp-reg_C-effctor"/>
</dbReference>
<keyword evidence="3" id="KW-0804">Transcription</keyword>
<protein>
    <submittedName>
        <fullName evidence="5">LuxR C-terminal-related transcriptional regulator</fullName>
    </submittedName>
</protein>
<dbReference type="Proteomes" id="UP001149140">
    <property type="component" value="Unassembled WGS sequence"/>
</dbReference>
<dbReference type="EMBL" id="JAPDOD010000109">
    <property type="protein sequence ID" value="MDA0167381.1"/>
    <property type="molecule type" value="Genomic_DNA"/>
</dbReference>
<dbReference type="Pfam" id="PF13191">
    <property type="entry name" value="AAA_16"/>
    <property type="match status" value="1"/>
</dbReference>
<keyword evidence="1" id="KW-0805">Transcription regulation</keyword>
<dbReference type="Gene3D" id="3.40.50.300">
    <property type="entry name" value="P-loop containing nucleotide triphosphate hydrolases"/>
    <property type="match status" value="1"/>
</dbReference>
<dbReference type="Pfam" id="PF25873">
    <property type="entry name" value="WHD_MalT"/>
    <property type="match status" value="1"/>
</dbReference>
<dbReference type="InterPro" id="IPR027417">
    <property type="entry name" value="P-loop_NTPase"/>
</dbReference>
<dbReference type="Gene3D" id="1.25.40.10">
    <property type="entry name" value="Tetratricopeptide repeat domain"/>
    <property type="match status" value="1"/>
</dbReference>
<dbReference type="GO" id="GO:0006355">
    <property type="term" value="P:regulation of DNA-templated transcription"/>
    <property type="evidence" value="ECO:0007669"/>
    <property type="project" value="InterPro"/>
</dbReference>
<evidence type="ECO:0000256" key="2">
    <source>
        <dbReference type="ARBA" id="ARBA00023125"/>
    </source>
</evidence>
<dbReference type="SUPFAM" id="SSF48452">
    <property type="entry name" value="TPR-like"/>
    <property type="match status" value="1"/>
</dbReference>
<dbReference type="GO" id="GO:0003677">
    <property type="term" value="F:DNA binding"/>
    <property type="evidence" value="ECO:0007669"/>
    <property type="project" value="UniProtKB-KW"/>
</dbReference>
<keyword evidence="6" id="KW-1185">Reference proteome</keyword>
<dbReference type="InterPro" id="IPR059106">
    <property type="entry name" value="WHD_MalT"/>
</dbReference>
<comment type="caution">
    <text evidence="5">The sequence shown here is derived from an EMBL/GenBank/DDBJ whole genome shotgun (WGS) entry which is preliminary data.</text>
</comment>
<organism evidence="5 6">
    <name type="scientific">Solirubrobacter ginsenosidimutans</name>
    <dbReference type="NCBI Taxonomy" id="490573"/>
    <lineage>
        <taxon>Bacteria</taxon>
        <taxon>Bacillati</taxon>
        <taxon>Actinomycetota</taxon>
        <taxon>Thermoleophilia</taxon>
        <taxon>Solirubrobacterales</taxon>
        <taxon>Solirubrobacteraceae</taxon>
        <taxon>Solirubrobacter</taxon>
    </lineage>
</organism>
<dbReference type="InterPro" id="IPR011990">
    <property type="entry name" value="TPR-like_helical_dom_sf"/>
</dbReference>